<proteinExistence type="predicted"/>
<dbReference type="GeneTree" id="ENSGT00940000166035"/>
<reference evidence="1" key="1">
    <citation type="submission" date="2025-05" db="UniProtKB">
        <authorList>
            <consortium name="Ensembl"/>
        </authorList>
    </citation>
    <scope>IDENTIFICATION</scope>
</reference>
<dbReference type="PANTHER" id="PTHR28309:SF1">
    <property type="entry name" value="REQUIRED FOR EXCISION 1-B DOMAIN-CONTAINING PROTEIN"/>
    <property type="match status" value="1"/>
</dbReference>
<organism evidence="1 2">
    <name type="scientific">Eptatretus burgeri</name>
    <name type="common">Inshore hagfish</name>
    <dbReference type="NCBI Taxonomy" id="7764"/>
    <lineage>
        <taxon>Eukaryota</taxon>
        <taxon>Metazoa</taxon>
        <taxon>Chordata</taxon>
        <taxon>Craniata</taxon>
        <taxon>Vertebrata</taxon>
        <taxon>Cyclostomata</taxon>
        <taxon>Myxini</taxon>
        <taxon>Myxiniformes</taxon>
        <taxon>Myxinidae</taxon>
        <taxon>Eptatretinae</taxon>
        <taxon>Eptatretus</taxon>
    </lineage>
</organism>
<sequence length="147" mass="17248">MVDSNVRTIAQNLYALQEKRVAVYRKLERSHEVYLHSGPANGFPTFRQAVHEATEAFQKISHDVLSLREEARDTWPLLAVHMEQLQAAESEKLHLTVELQLAKQHLQNFPDEEKEDEVRRLKHRINTTIEKIGNIMEDFKYDSEDIR</sequence>
<evidence type="ECO:0000313" key="2">
    <source>
        <dbReference type="Proteomes" id="UP000694388"/>
    </source>
</evidence>
<name>A0A8C4QT53_EPTBU</name>
<dbReference type="Ensembl" id="ENSEBUT00000020061.1">
    <property type="protein sequence ID" value="ENSEBUP00000019485.1"/>
    <property type="gene ID" value="ENSEBUG00000012093.1"/>
</dbReference>
<dbReference type="PANTHER" id="PTHR28309">
    <property type="entry name" value="REQUIRED FOR EXCISION 1-B DOMAIN-CONTAINING PROTEIN"/>
    <property type="match status" value="1"/>
</dbReference>
<accession>A0A8C4QT53</accession>
<keyword evidence="2" id="KW-1185">Reference proteome</keyword>
<dbReference type="Ensembl" id="ENSEBUT00000020040.1">
    <property type="protein sequence ID" value="ENSEBUP00000019465.1"/>
    <property type="gene ID" value="ENSEBUG00000012093.1"/>
</dbReference>
<dbReference type="Ensembl" id="ENSEBUT00000020052.1">
    <property type="protein sequence ID" value="ENSEBUP00000019476.1"/>
    <property type="gene ID" value="ENSEBUG00000012093.1"/>
</dbReference>
<dbReference type="OMA" id="VQGLRAW"/>
<dbReference type="Proteomes" id="UP000694388">
    <property type="component" value="Unplaced"/>
</dbReference>
<dbReference type="InterPro" id="IPR039491">
    <property type="entry name" value="REX1-B"/>
</dbReference>
<protein>
    <submittedName>
        <fullName evidence="1">Required for excision 1-B domain containing</fullName>
    </submittedName>
</protein>
<dbReference type="AlphaFoldDB" id="A0A8C4QT53"/>
<dbReference type="Pfam" id="PF14966">
    <property type="entry name" value="DNA_repr_REX1B"/>
    <property type="match status" value="1"/>
</dbReference>
<evidence type="ECO:0000313" key="1">
    <source>
        <dbReference type="Ensembl" id="ENSEBUP00000019476.1"/>
    </source>
</evidence>